<evidence type="ECO:0000256" key="1">
    <source>
        <dbReference type="SAM" id="Coils"/>
    </source>
</evidence>
<dbReference type="AlphaFoldDB" id="A0AAV9R7X7"/>
<dbReference type="PANTHER" id="PTHR22028">
    <property type="entry name" value="SFI1 SPINDLE BODY DOMAIN-CONTAINING PROTEIN-RELATED"/>
    <property type="match status" value="1"/>
</dbReference>
<evidence type="ECO:0000256" key="2">
    <source>
        <dbReference type="SAM" id="MobiDB-lite"/>
    </source>
</evidence>
<organism evidence="3 4">
    <name type="scientific">Crenichthys baileyi</name>
    <name type="common">White River springfish</name>
    <dbReference type="NCBI Taxonomy" id="28760"/>
    <lineage>
        <taxon>Eukaryota</taxon>
        <taxon>Metazoa</taxon>
        <taxon>Chordata</taxon>
        <taxon>Craniata</taxon>
        <taxon>Vertebrata</taxon>
        <taxon>Euteleostomi</taxon>
        <taxon>Actinopterygii</taxon>
        <taxon>Neopterygii</taxon>
        <taxon>Teleostei</taxon>
        <taxon>Neoteleostei</taxon>
        <taxon>Acanthomorphata</taxon>
        <taxon>Ovalentaria</taxon>
        <taxon>Atherinomorphae</taxon>
        <taxon>Cyprinodontiformes</taxon>
        <taxon>Goodeidae</taxon>
        <taxon>Crenichthys</taxon>
    </lineage>
</organism>
<evidence type="ECO:0000313" key="4">
    <source>
        <dbReference type="Proteomes" id="UP001311232"/>
    </source>
</evidence>
<accession>A0AAV9R7X7</accession>
<gene>
    <name evidence="3" type="ORF">CRENBAI_025582</name>
</gene>
<feature type="compositionally biased region" description="Basic and acidic residues" evidence="2">
    <location>
        <begin position="7"/>
        <end position="25"/>
    </location>
</feature>
<feature type="coiled-coil region" evidence="1">
    <location>
        <begin position="1090"/>
        <end position="1124"/>
    </location>
</feature>
<keyword evidence="1" id="KW-0175">Coiled coil</keyword>
<dbReference type="InterPro" id="IPR052270">
    <property type="entry name" value="CACF_protein"/>
</dbReference>
<name>A0AAV9R7X7_9TELE</name>
<keyword evidence="4" id="KW-1185">Reference proteome</keyword>
<dbReference type="Proteomes" id="UP001311232">
    <property type="component" value="Unassembled WGS sequence"/>
</dbReference>
<proteinExistence type="predicted"/>
<comment type="caution">
    <text evidence="3">The sequence shown here is derived from an EMBL/GenBank/DDBJ whole genome shotgun (WGS) entry which is preliminary data.</text>
</comment>
<feature type="region of interest" description="Disordered" evidence="2">
    <location>
        <begin position="1"/>
        <end position="25"/>
    </location>
</feature>
<dbReference type="GO" id="GO:0019902">
    <property type="term" value="F:phosphatase binding"/>
    <property type="evidence" value="ECO:0007669"/>
    <property type="project" value="TreeGrafter"/>
</dbReference>
<sequence length="1148" mass="138324">MQSGSSRHSDPVRLRPVRSEGESRQLRRVPTRKVPYRVGYNWNKGGRLKELRIRHLARKFLKIWMHNTFGRVLPLEARCHYSRGVLRRAFERWRDDWWTSRREWSLMMRAECHYRYYLFNLTFYGWRNFTSSQRQKKTKLQHAQSLADRRLMRLALDRWKVFIEIRRAHWRMLESSLGQKRLSDLHSVWNLWQTRLQRQQHLKVLEGRAQEQRALRLQSKAWNLWKETHGAACYQKEEESKAALYFILRLKTRAFHQWMSFASHQKAKKDTQAMAQRACRLRLARKCLSEWRKALSHKQKEERRLRAADHLAVQSTRRRALVRWRGYVQLCREKVDRNQTARQHFQHHLLRAGLLGFSLNVTWSKTRRLNNNMAVQHCQQTMVTKYWKLWINRLEEAEDQSFQPLTDKAVTNYRVSVMRCFFHHWREKHAEQSRMQEMEHRADVWFAERTLPRCFRSWVEFSLQGQQRGQRRLKAEAFNRQRQFTWVFYTWWGRSEKHKEQKLFERMAVLHEEQRCLQRAWLRWRRLTQQQIREAEKQEASHHLYTHRLLHNTLMQWRDYSSEMRDRRIGELQACSRRDLRTLQWAVEKWKKFVQKRRVKKSRLKEVREHHEAKLLKHSFVAWENHRFEMSLMCEHAKELQQQQTQSLLRKTLTAWREKAELLAEFRLAEQQAQEHFQQSTLKKVFHAWREVTTHALLKRDQQREALSRAQISVNKARLLLVFRQWRKQTMEARRQRINMEKARWHHNSKLLSTALNAWSKYHCQHQRNKVMKRQGLLLLRLKMYQKFFEQWKTKLQHRRRLANQTERALWHWSLTLQAKVLLGWRLWVTEQHSKRKHVARAALVYRDKLLREGVTCILTYAAHMNDLTASLTQPSQEQRSQRLQRVVKRCAMRWKWRALRKPRKEQEVREQPLRKSVTFCLPCLGSVSTPDSAEQEDEALSSQKFNLSSTEAALEPPHLPAVSCLHHDKDPSTSSYETSFISATESPLATRTQDLLLPPSAFMTSRIQKSLNSSGLREAPLVPLHESVSPSKHLPPDPSLKNPREDDASALTSELLSIQMDMKSFQQSKKQLWAWRKLRDVLRSWVQMSAEDEVEKRAVCEELKELEKRIEELSAELEKQKPTVLLHVERIQRLQSALNNTGVYPLH</sequence>
<protein>
    <submittedName>
        <fullName evidence="3">Uncharacterized protein</fullName>
    </submittedName>
</protein>
<dbReference type="EMBL" id="JAHHUM010002306">
    <property type="protein sequence ID" value="KAK5605383.1"/>
    <property type="molecule type" value="Genomic_DNA"/>
</dbReference>
<evidence type="ECO:0000313" key="3">
    <source>
        <dbReference type="EMBL" id="KAK5605383.1"/>
    </source>
</evidence>
<reference evidence="3 4" key="1">
    <citation type="submission" date="2021-06" db="EMBL/GenBank/DDBJ databases">
        <authorList>
            <person name="Palmer J.M."/>
        </authorList>
    </citation>
    <scope>NUCLEOTIDE SEQUENCE [LARGE SCALE GENOMIC DNA]</scope>
    <source>
        <strain evidence="3 4">MEX-2019</strain>
        <tissue evidence="3">Muscle</tissue>
    </source>
</reference>
<dbReference type="PANTHER" id="PTHR22028:SF4">
    <property type="entry name" value="PROTEIN SFI1 HOMOLOG"/>
    <property type="match status" value="1"/>
</dbReference>
<feature type="region of interest" description="Disordered" evidence="2">
    <location>
        <begin position="1027"/>
        <end position="1049"/>
    </location>
</feature>